<feature type="region of interest" description="Disordered" evidence="6">
    <location>
        <begin position="13"/>
        <end position="40"/>
    </location>
</feature>
<dbReference type="AlphaFoldDB" id="U2RMW8"/>
<dbReference type="PANTHER" id="PTHR43133">
    <property type="entry name" value="RNA POLYMERASE ECF-TYPE SIGMA FACTO"/>
    <property type="match status" value="1"/>
</dbReference>
<keyword evidence="5" id="KW-0804">Transcription</keyword>
<evidence type="ECO:0000259" key="8">
    <source>
        <dbReference type="Pfam" id="PF13490"/>
    </source>
</evidence>
<feature type="compositionally biased region" description="Acidic residues" evidence="6">
    <location>
        <begin position="145"/>
        <end position="156"/>
    </location>
</feature>
<keyword evidence="4" id="KW-0238">DNA-binding</keyword>
<evidence type="ECO:0000259" key="7">
    <source>
        <dbReference type="Pfam" id="PF04542"/>
    </source>
</evidence>
<keyword evidence="3" id="KW-0731">Sigma factor</keyword>
<dbReference type="GO" id="GO:0003677">
    <property type="term" value="F:DNA binding"/>
    <property type="evidence" value="ECO:0007669"/>
    <property type="project" value="UniProtKB-KW"/>
</dbReference>
<sequence>MIHPLQRLLDAALPAPSAIPTRMSSPMTPRDQQRAERKRLTLLRRAPRPEPVDELSDDELVERSRAGDELAYAELWRRHSRAGLAVARSASSSIDPEDLVAEAFTKIFQAVQRGKGPQVGFRPYLFTTIRNLAASWGRDRKENPLEDAESIPDPETTESTTMKALDRSLTAQAFRSLPDRWQEVLWYCDVEQLSPATVAPLLGLTPNSVSALAYRAREGLRQAWIQAHLQSLDEDSECRWVTDRMGAYTRGKLATRDTVRFEKHLFSCARCTIVLGEAEEVGSRFALIVLPLTVGVGAAAAYAAWIQAGHNAVAATAGSATPMPPSVSHAVSSAFRMSDVAS</sequence>
<dbReference type="InterPro" id="IPR013324">
    <property type="entry name" value="RNA_pol_sigma_r3/r4-like"/>
</dbReference>
<protein>
    <submittedName>
        <fullName evidence="9">Sigma-70 region 2</fullName>
    </submittedName>
</protein>
<dbReference type="InterPro" id="IPR013325">
    <property type="entry name" value="RNA_pol_sigma_r2"/>
</dbReference>
<dbReference type="Gene3D" id="1.10.1740.10">
    <property type="match status" value="1"/>
</dbReference>
<dbReference type="InterPro" id="IPR041916">
    <property type="entry name" value="Anti_sigma_zinc_sf"/>
</dbReference>
<dbReference type="PANTHER" id="PTHR43133:SF8">
    <property type="entry name" value="RNA POLYMERASE SIGMA FACTOR HI_1459-RELATED"/>
    <property type="match status" value="1"/>
</dbReference>
<dbReference type="Gene3D" id="1.10.10.1320">
    <property type="entry name" value="Anti-sigma factor, zinc-finger domain"/>
    <property type="match status" value="1"/>
</dbReference>
<dbReference type="Pfam" id="PF13490">
    <property type="entry name" value="zf-HC2"/>
    <property type="match status" value="1"/>
</dbReference>
<dbReference type="Proteomes" id="UP000016605">
    <property type="component" value="Unassembled WGS sequence"/>
</dbReference>
<evidence type="ECO:0000256" key="5">
    <source>
        <dbReference type="ARBA" id="ARBA00023163"/>
    </source>
</evidence>
<dbReference type="Pfam" id="PF04542">
    <property type="entry name" value="Sigma70_r2"/>
    <property type="match status" value="1"/>
</dbReference>
<dbReference type="SUPFAM" id="SSF88659">
    <property type="entry name" value="Sigma3 and sigma4 domains of RNA polymerase sigma factors"/>
    <property type="match status" value="1"/>
</dbReference>
<feature type="domain" description="RNA polymerase sigma-70 region 2" evidence="7">
    <location>
        <begin position="76"/>
        <end position="141"/>
    </location>
</feature>
<name>U2RMW8_LEIAQ</name>
<dbReference type="InterPro" id="IPR036388">
    <property type="entry name" value="WH-like_DNA-bd_sf"/>
</dbReference>
<dbReference type="HOGENOM" id="CLU_021839_0_0_11"/>
<keyword evidence="2" id="KW-0805">Transcription regulation</keyword>
<accession>U2RMW8</accession>
<dbReference type="InterPro" id="IPR039425">
    <property type="entry name" value="RNA_pol_sigma-70-like"/>
</dbReference>
<evidence type="ECO:0000256" key="3">
    <source>
        <dbReference type="ARBA" id="ARBA00023082"/>
    </source>
</evidence>
<evidence type="ECO:0000313" key="10">
    <source>
        <dbReference type="Proteomes" id="UP000016605"/>
    </source>
</evidence>
<dbReference type="GO" id="GO:0006352">
    <property type="term" value="P:DNA-templated transcription initiation"/>
    <property type="evidence" value="ECO:0007669"/>
    <property type="project" value="InterPro"/>
</dbReference>
<dbReference type="GO" id="GO:0016987">
    <property type="term" value="F:sigma factor activity"/>
    <property type="evidence" value="ECO:0007669"/>
    <property type="project" value="UniProtKB-KW"/>
</dbReference>
<feature type="domain" description="Putative zinc-finger" evidence="8">
    <location>
        <begin position="238"/>
        <end position="271"/>
    </location>
</feature>
<evidence type="ECO:0000313" key="9">
    <source>
        <dbReference type="EMBL" id="ERK69909.1"/>
    </source>
</evidence>
<organism evidence="9 10">
    <name type="scientific">Leifsonia aquatica ATCC 14665</name>
    <dbReference type="NCBI Taxonomy" id="1358026"/>
    <lineage>
        <taxon>Bacteria</taxon>
        <taxon>Bacillati</taxon>
        <taxon>Actinomycetota</taxon>
        <taxon>Actinomycetes</taxon>
        <taxon>Micrococcales</taxon>
        <taxon>Microbacteriaceae</taxon>
        <taxon>Leifsonia</taxon>
    </lineage>
</organism>
<dbReference type="SUPFAM" id="SSF88946">
    <property type="entry name" value="Sigma2 domain of RNA polymerase sigma factors"/>
    <property type="match status" value="1"/>
</dbReference>
<reference evidence="9 10" key="1">
    <citation type="submission" date="2013-08" db="EMBL/GenBank/DDBJ databases">
        <authorList>
            <person name="Weinstock G."/>
            <person name="Sodergren E."/>
            <person name="Wylie T."/>
            <person name="Fulton L."/>
            <person name="Fulton R."/>
            <person name="Fronick C."/>
            <person name="O'Laughlin M."/>
            <person name="Godfrey J."/>
            <person name="Miner T."/>
            <person name="Herter B."/>
            <person name="Appelbaum E."/>
            <person name="Cordes M."/>
            <person name="Lek S."/>
            <person name="Wollam A."/>
            <person name="Pepin K.H."/>
            <person name="Palsikar V.B."/>
            <person name="Mitreva M."/>
            <person name="Wilson R.K."/>
        </authorList>
    </citation>
    <scope>NUCLEOTIDE SEQUENCE [LARGE SCALE GENOMIC DNA]</scope>
    <source>
        <strain evidence="9 10">ATCC 14665</strain>
    </source>
</reference>
<comment type="caution">
    <text evidence="9">The sequence shown here is derived from an EMBL/GenBank/DDBJ whole genome shotgun (WGS) entry which is preliminary data.</text>
</comment>
<evidence type="ECO:0000256" key="4">
    <source>
        <dbReference type="ARBA" id="ARBA00023125"/>
    </source>
</evidence>
<dbReference type="EMBL" id="AWVQ01000582">
    <property type="protein sequence ID" value="ERK69909.1"/>
    <property type="molecule type" value="Genomic_DNA"/>
</dbReference>
<proteinExistence type="inferred from homology"/>
<feature type="non-terminal residue" evidence="9">
    <location>
        <position position="342"/>
    </location>
</feature>
<gene>
    <name evidence="9" type="ORF">N136_03758</name>
</gene>
<feature type="region of interest" description="Disordered" evidence="6">
    <location>
        <begin position="140"/>
        <end position="160"/>
    </location>
</feature>
<dbReference type="NCBIfam" id="TIGR02937">
    <property type="entry name" value="sigma70-ECF"/>
    <property type="match status" value="1"/>
</dbReference>
<comment type="similarity">
    <text evidence="1">Belongs to the sigma-70 factor family. ECF subfamily.</text>
</comment>
<dbReference type="InterPro" id="IPR027383">
    <property type="entry name" value="Znf_put"/>
</dbReference>
<evidence type="ECO:0000256" key="1">
    <source>
        <dbReference type="ARBA" id="ARBA00010641"/>
    </source>
</evidence>
<evidence type="ECO:0000256" key="6">
    <source>
        <dbReference type="SAM" id="MobiDB-lite"/>
    </source>
</evidence>
<dbReference type="Gene3D" id="1.10.10.10">
    <property type="entry name" value="Winged helix-like DNA-binding domain superfamily/Winged helix DNA-binding domain"/>
    <property type="match status" value="1"/>
</dbReference>
<evidence type="ECO:0000256" key="2">
    <source>
        <dbReference type="ARBA" id="ARBA00023015"/>
    </source>
</evidence>
<dbReference type="OrthoDB" id="4990598at2"/>
<dbReference type="InterPro" id="IPR014284">
    <property type="entry name" value="RNA_pol_sigma-70_dom"/>
</dbReference>
<dbReference type="InterPro" id="IPR007627">
    <property type="entry name" value="RNA_pol_sigma70_r2"/>
</dbReference>